<dbReference type="Proteomes" id="UP000515908">
    <property type="component" value="Chromosome 18"/>
</dbReference>
<dbReference type="InterPro" id="IPR036412">
    <property type="entry name" value="HAD-like_sf"/>
</dbReference>
<reference evidence="2 3" key="1">
    <citation type="submission" date="2020-08" db="EMBL/GenBank/DDBJ databases">
        <authorList>
            <person name="Newling K."/>
            <person name="Davey J."/>
            <person name="Forrester S."/>
        </authorList>
    </citation>
    <scope>NUCLEOTIDE SEQUENCE [LARGE SCALE GENOMIC DNA]</scope>
    <source>
        <strain evidence="3">Crithidia deanei Carvalho (ATCC PRA-265)</strain>
    </source>
</reference>
<evidence type="ECO:0000313" key="2">
    <source>
        <dbReference type="EMBL" id="CAD2220726.1"/>
    </source>
</evidence>
<dbReference type="VEuPathDB" id="TriTrypDB:ADEAN_000824800"/>
<organism evidence="2 3">
    <name type="scientific">Angomonas deanei</name>
    <dbReference type="NCBI Taxonomy" id="59799"/>
    <lineage>
        <taxon>Eukaryota</taxon>
        <taxon>Discoba</taxon>
        <taxon>Euglenozoa</taxon>
        <taxon>Kinetoplastea</taxon>
        <taxon>Metakinetoplastina</taxon>
        <taxon>Trypanosomatida</taxon>
        <taxon>Trypanosomatidae</taxon>
        <taxon>Strigomonadinae</taxon>
        <taxon>Angomonas</taxon>
    </lineage>
</organism>
<accession>A0A7G2CLM4</accession>
<sequence length="372" mass="41194">MTQVHIFDFDGTLFYSPTPDPHVVGEVHGSLKVSYDKASGGGKASPTVNECFSSSNTLFNRLNCAKCDGGLGWFQSLSSLSPPHVPAQPSEKEWYVPSVLERLRRLGSEKERSPDKIFLYVLTGRDVKYTARIEELLKHVGVFPSLDGVILKPTETFGTVKYKLNTFVKLAATHAASHMYYYEDRPRQGARLLAGMQAFVSSYFPSSAGVVEAYWLTEDEHTPLPYSGDRSPCQRATLLELVDQNGKEEASAVNYGTRWVSTFQYTTSSSEGDFDDIGIAYVNDPTIIRFVKSSSFHFIMLLVPPEHEARCTSILDKGALSSLLVSLLRERDVYDATGQQGRGDGGGGYHRGRGRGHGAKRGRGRGYHHSYQ</sequence>
<keyword evidence="3" id="KW-1185">Reference proteome</keyword>
<feature type="compositionally biased region" description="Basic residues" evidence="1">
    <location>
        <begin position="350"/>
        <end position="372"/>
    </location>
</feature>
<evidence type="ECO:0000313" key="3">
    <source>
        <dbReference type="Proteomes" id="UP000515908"/>
    </source>
</evidence>
<proteinExistence type="predicted"/>
<gene>
    <name evidence="2" type="ORF">ADEAN_000824800</name>
</gene>
<name>A0A7G2CLM4_9TRYP</name>
<dbReference type="EMBL" id="LR877162">
    <property type="protein sequence ID" value="CAD2220726.1"/>
    <property type="molecule type" value="Genomic_DNA"/>
</dbReference>
<protein>
    <submittedName>
        <fullName evidence="2">Uncharacterized protein</fullName>
    </submittedName>
</protein>
<dbReference type="AlphaFoldDB" id="A0A7G2CLM4"/>
<dbReference type="SUPFAM" id="SSF56784">
    <property type="entry name" value="HAD-like"/>
    <property type="match status" value="1"/>
</dbReference>
<evidence type="ECO:0000256" key="1">
    <source>
        <dbReference type="SAM" id="MobiDB-lite"/>
    </source>
</evidence>
<feature type="compositionally biased region" description="Gly residues" evidence="1">
    <location>
        <begin position="340"/>
        <end position="349"/>
    </location>
</feature>
<feature type="region of interest" description="Disordered" evidence="1">
    <location>
        <begin position="336"/>
        <end position="372"/>
    </location>
</feature>